<sequence>MKGKRKLSPRNGSVPPTGSRARSRQDPSPGAEPQNKATSLDNIFLACTANPCFQRRAVKQTQLNFPIVRKDSEHAEDGKSESNYAPSSSLAPTPPLTQASGSHPSHGGYASSHPRPAPGIGHMEL</sequence>
<feature type="region of interest" description="Disordered" evidence="1">
    <location>
        <begin position="69"/>
        <end position="125"/>
    </location>
</feature>
<proteinExistence type="predicted"/>
<dbReference type="GeneID" id="92097472"/>
<comment type="caution">
    <text evidence="2">The sequence shown here is derived from an EMBL/GenBank/DDBJ whole genome shotgun (WGS) entry which is preliminary data.</text>
</comment>
<keyword evidence="3" id="KW-1185">Reference proteome</keyword>
<name>A0ABR1T7W5_9PEZI</name>
<reference evidence="2 3" key="1">
    <citation type="submission" date="2023-01" db="EMBL/GenBank/DDBJ databases">
        <title>Analysis of 21 Apiospora genomes using comparative genomics revels a genus with tremendous synthesis potential of carbohydrate active enzymes and secondary metabolites.</title>
        <authorList>
            <person name="Sorensen T."/>
        </authorList>
    </citation>
    <scope>NUCLEOTIDE SEQUENCE [LARGE SCALE GENOMIC DNA]</scope>
    <source>
        <strain evidence="2 3">CBS 135458</strain>
    </source>
</reference>
<organism evidence="2 3">
    <name type="scientific">Apiospora phragmitis</name>
    <dbReference type="NCBI Taxonomy" id="2905665"/>
    <lineage>
        <taxon>Eukaryota</taxon>
        <taxon>Fungi</taxon>
        <taxon>Dikarya</taxon>
        <taxon>Ascomycota</taxon>
        <taxon>Pezizomycotina</taxon>
        <taxon>Sordariomycetes</taxon>
        <taxon>Xylariomycetidae</taxon>
        <taxon>Amphisphaeriales</taxon>
        <taxon>Apiosporaceae</taxon>
        <taxon>Apiospora</taxon>
    </lineage>
</organism>
<feature type="region of interest" description="Disordered" evidence="1">
    <location>
        <begin position="1"/>
        <end position="38"/>
    </location>
</feature>
<evidence type="ECO:0000313" key="3">
    <source>
        <dbReference type="Proteomes" id="UP001480595"/>
    </source>
</evidence>
<protein>
    <submittedName>
        <fullName evidence="2">Uncharacterized protein</fullName>
    </submittedName>
</protein>
<accession>A0ABR1T7W5</accession>
<feature type="compositionally biased region" description="Basic and acidic residues" evidence="1">
    <location>
        <begin position="69"/>
        <end position="80"/>
    </location>
</feature>
<evidence type="ECO:0000313" key="2">
    <source>
        <dbReference type="EMBL" id="KAK8042517.1"/>
    </source>
</evidence>
<dbReference type="Proteomes" id="UP001480595">
    <property type="component" value="Unassembled WGS sequence"/>
</dbReference>
<dbReference type="RefSeq" id="XP_066709370.1">
    <property type="nucleotide sequence ID" value="XM_066864409.1"/>
</dbReference>
<gene>
    <name evidence="2" type="ORF">PG994_013000</name>
</gene>
<dbReference type="EMBL" id="JAQQWL010000013">
    <property type="protein sequence ID" value="KAK8042517.1"/>
    <property type="molecule type" value="Genomic_DNA"/>
</dbReference>
<evidence type="ECO:0000256" key="1">
    <source>
        <dbReference type="SAM" id="MobiDB-lite"/>
    </source>
</evidence>